<proteinExistence type="predicted"/>
<evidence type="ECO:0000313" key="2">
    <source>
        <dbReference type="EMBL" id="CAK0766437.1"/>
    </source>
</evidence>
<evidence type="ECO:0000313" key="3">
    <source>
        <dbReference type="Proteomes" id="UP001314263"/>
    </source>
</evidence>
<protein>
    <submittedName>
        <fullName evidence="2">Uncharacterized protein</fullName>
    </submittedName>
</protein>
<accession>A0AAV1I2P6</accession>
<comment type="caution">
    <text evidence="2">The sequence shown here is derived from an EMBL/GenBank/DDBJ whole genome shotgun (WGS) entry which is preliminary data.</text>
</comment>
<dbReference type="Proteomes" id="UP001314263">
    <property type="component" value="Unassembled WGS sequence"/>
</dbReference>
<dbReference type="PANTHER" id="PTHR42535:SF2">
    <property type="entry name" value="CHROMOSOME UNDETERMINED SCAFFOLD_146, WHOLE GENOME SHOTGUN SEQUENCE"/>
    <property type="match status" value="1"/>
</dbReference>
<feature type="transmembrane region" description="Helical" evidence="1">
    <location>
        <begin position="6"/>
        <end position="29"/>
    </location>
</feature>
<reference evidence="2 3" key="1">
    <citation type="submission" date="2023-10" db="EMBL/GenBank/DDBJ databases">
        <authorList>
            <person name="Maclean D."/>
            <person name="Macfadyen A."/>
        </authorList>
    </citation>
    <scope>NUCLEOTIDE SEQUENCE [LARGE SCALE GENOMIC DNA]</scope>
</reference>
<evidence type="ECO:0000256" key="1">
    <source>
        <dbReference type="SAM" id="Phobius"/>
    </source>
</evidence>
<dbReference type="Gene3D" id="2.60.120.260">
    <property type="entry name" value="Galactose-binding domain-like"/>
    <property type="match status" value="1"/>
</dbReference>
<dbReference type="InterPro" id="IPR008979">
    <property type="entry name" value="Galactose-bd-like_sf"/>
</dbReference>
<feature type="transmembrane region" description="Helical" evidence="1">
    <location>
        <begin position="36"/>
        <end position="53"/>
    </location>
</feature>
<dbReference type="PANTHER" id="PTHR42535">
    <property type="entry name" value="OOKINETE PROTEIN, PUTATIVE-RELATED"/>
    <property type="match status" value="1"/>
</dbReference>
<dbReference type="Gene3D" id="2.60.120.200">
    <property type="match status" value="1"/>
</dbReference>
<dbReference type="Pfam" id="PF13385">
    <property type="entry name" value="Laminin_G_3"/>
    <property type="match status" value="1"/>
</dbReference>
<dbReference type="EMBL" id="CAUYUE010000004">
    <property type="protein sequence ID" value="CAK0766437.1"/>
    <property type="molecule type" value="Genomic_DNA"/>
</dbReference>
<sequence length="1186" mass="125901">MSGNTIDWVVMLRSGHIVQGALVGSAFALARPGAKWYHFVLCILVATVCFALVENVMGITEAFSTESNDTTRLVRYGDMITLWTPSNTFLKVIAPQAGGTATASAAATASVTAPTLGQSEVLTKPDTLARGSYRQYFILESPDDPEGPGNTGPLLYGQSVYLRAFSSGYLSASDTNTGGLLMTRNDPHNVFVLEGDSATTSGTVTYGDSVYLRNNNSDASGLYMTPQTDGTVTMGARGATARFLILDRFGQGLSVDFARKGAATQSSTSQGMNAVMATDGKLLTYSSTNSEVSPWWQVVLPADVYIDSIVINNRQNTTNDVMLLLNNFSVSILDAYGTLLGSKQFNVSSPVAQFSWNNVYRIGRIVKITVLNTAAQTLSLSEVNVLGLGVNQSILLNKPLTATLTTYEPNNTLTLDNSRNKTYEAQDVPPCRDSMTIAFWLTVASQTYTDTTDYKNILLKGSGSATDTSKQVCPGIWLLPSTPNLCIRVSTLQNAQDGISSSTIALTLDKPVHVAVVVSSGITVGRGWDLGTFTQAGAATTTFAIYNALQKRFYTLTSITPSNFTTYFGNVTINTLDDLVAAGFQNLGDFDPTLRSPTLQLYIDGRLSDTQQLKDKPIFNTSAMVINNDLLLYGSVSDLVFANYCMGSQQVFNLATSQAKSLCKSLVTTTVDASTPVVFGHAELPSYQDEVTLSFWAKISPQTGTTNVPLVLKGTVASPELGVILLQSGTSVTVPVMTQLYPKMEGITTSSVTVTQEWMHFCLVVSSGSAVLYVNGTQSDQATLSQDLASVFADLNVGGFVGSLNGAKFCNYAAAAAEIPFLMGQHPDTALNQQLTAAFQKVGCIGSPYGIDTDPGAASDLKTLLLNNQAAQVDSAFATIKADADQYLQGSTDPSNKAASDMCYGDSAFVQAATQATMQGNQPHASCLPTAPFSCPAPSTIGDFDIRTHPDFYQYVNTSNINAPPTLGTDASDYIKISDLANNPQMVQDILTNNPALAQLIAADLVQNPTLAGTSDAVAAAQTSAGNTSTATGTPTSAPASALTQALMNDPAMAAQVMSDVVQSTSNTDLVKQVAQALLVNNQIALTDLVKQLPPDTLMNTVQTMLAAQNIPTSQIVSMMQSDSQLQDVVQGLVSSGKLSPTNIVKNVPDTQELRDTVSQGCEPSEDFLKTYIKKSSIPCYGCLLD</sequence>
<organism evidence="2 3">
    <name type="scientific">Coccomyxa viridis</name>
    <dbReference type="NCBI Taxonomy" id="1274662"/>
    <lineage>
        <taxon>Eukaryota</taxon>
        <taxon>Viridiplantae</taxon>
        <taxon>Chlorophyta</taxon>
        <taxon>core chlorophytes</taxon>
        <taxon>Trebouxiophyceae</taxon>
        <taxon>Trebouxiophyceae incertae sedis</taxon>
        <taxon>Coccomyxaceae</taxon>
        <taxon>Coccomyxa</taxon>
    </lineage>
</organism>
<dbReference type="SUPFAM" id="SSF49785">
    <property type="entry name" value="Galactose-binding domain-like"/>
    <property type="match status" value="1"/>
</dbReference>
<keyword evidence="3" id="KW-1185">Reference proteome</keyword>
<name>A0AAV1I2P6_9CHLO</name>
<keyword evidence="1" id="KW-1133">Transmembrane helix</keyword>
<dbReference type="SUPFAM" id="SSF49899">
    <property type="entry name" value="Concanavalin A-like lectins/glucanases"/>
    <property type="match status" value="2"/>
</dbReference>
<dbReference type="AlphaFoldDB" id="A0AAV1I2P6"/>
<gene>
    <name evidence="2" type="ORF">CVIRNUC_003359</name>
</gene>
<dbReference type="InterPro" id="IPR013320">
    <property type="entry name" value="ConA-like_dom_sf"/>
</dbReference>
<keyword evidence="1" id="KW-0472">Membrane</keyword>
<keyword evidence="1" id="KW-0812">Transmembrane</keyword>